<comment type="caution">
    <text evidence="3">The sequence shown here is derived from an EMBL/GenBank/DDBJ whole genome shotgun (WGS) entry which is preliminary data.</text>
</comment>
<feature type="signal peptide" evidence="1">
    <location>
        <begin position="1"/>
        <end position="22"/>
    </location>
</feature>
<accession>A0ABU8Q160</accession>
<evidence type="ECO:0000313" key="4">
    <source>
        <dbReference type="Proteomes" id="UP001380365"/>
    </source>
</evidence>
<feature type="chain" id="PRO_5045452482" evidence="1">
    <location>
        <begin position="23"/>
        <end position="259"/>
    </location>
</feature>
<proteinExistence type="predicted"/>
<keyword evidence="1" id="KW-0732">Signal</keyword>
<dbReference type="EMBL" id="JBBGZA010000001">
    <property type="protein sequence ID" value="MEJ5093472.1"/>
    <property type="molecule type" value="Genomic_DNA"/>
</dbReference>
<dbReference type="SUPFAM" id="SSF52317">
    <property type="entry name" value="Class I glutamine amidotransferase-like"/>
    <property type="match status" value="1"/>
</dbReference>
<dbReference type="RefSeq" id="WP_132884552.1">
    <property type="nucleotide sequence ID" value="NZ_JBBGZA010000001.1"/>
</dbReference>
<dbReference type="Pfam" id="PF06283">
    <property type="entry name" value="ThuA"/>
    <property type="match status" value="1"/>
</dbReference>
<dbReference type="Gene3D" id="3.40.50.880">
    <property type="match status" value="1"/>
</dbReference>
<reference evidence="3 4" key="1">
    <citation type="submission" date="2023-12" db="EMBL/GenBank/DDBJ databases">
        <title>Gut-associated functions are favored during microbiome assembly across C. elegans life.</title>
        <authorList>
            <person name="Zimmermann J."/>
        </authorList>
    </citation>
    <scope>NUCLEOTIDE SEQUENCE [LARGE SCALE GENOMIC DNA]</scope>
    <source>
        <strain evidence="3 4">JUb134</strain>
    </source>
</reference>
<dbReference type="InterPro" id="IPR029062">
    <property type="entry name" value="Class_I_gatase-like"/>
</dbReference>
<dbReference type="InterPro" id="IPR029010">
    <property type="entry name" value="ThuA-like"/>
</dbReference>
<evidence type="ECO:0000256" key="1">
    <source>
        <dbReference type="SAM" id="SignalP"/>
    </source>
</evidence>
<feature type="domain" description="ThuA-like" evidence="2">
    <location>
        <begin position="28"/>
        <end position="247"/>
    </location>
</feature>
<protein>
    <submittedName>
        <fullName evidence="3">ThuA domain-containing protein</fullName>
    </submittedName>
</protein>
<dbReference type="PANTHER" id="PTHR40469">
    <property type="entry name" value="SECRETED GLYCOSYL HYDROLASE"/>
    <property type="match status" value="1"/>
</dbReference>
<evidence type="ECO:0000313" key="3">
    <source>
        <dbReference type="EMBL" id="MEJ5093472.1"/>
    </source>
</evidence>
<organism evidence="3 4">
    <name type="scientific">Sphingomonas molluscorum</name>
    <dbReference type="NCBI Taxonomy" id="418184"/>
    <lineage>
        <taxon>Bacteria</taxon>
        <taxon>Pseudomonadati</taxon>
        <taxon>Pseudomonadota</taxon>
        <taxon>Alphaproteobacteria</taxon>
        <taxon>Sphingomonadales</taxon>
        <taxon>Sphingomonadaceae</taxon>
        <taxon>Sphingomonas</taxon>
    </lineage>
</organism>
<gene>
    <name evidence="3" type="ORF">WH159_02780</name>
</gene>
<dbReference type="PANTHER" id="PTHR40469:SF2">
    <property type="entry name" value="GALACTOSE-BINDING DOMAIN-LIKE SUPERFAMILY PROTEIN"/>
    <property type="match status" value="1"/>
</dbReference>
<name>A0ABU8Q160_9SPHN</name>
<dbReference type="Proteomes" id="UP001380365">
    <property type="component" value="Unassembled WGS sequence"/>
</dbReference>
<evidence type="ECO:0000259" key="2">
    <source>
        <dbReference type="Pfam" id="PF06283"/>
    </source>
</evidence>
<keyword evidence="4" id="KW-1185">Reference proteome</keyword>
<sequence length="259" mass="29218">MKAILRLLAVLVWGLMPGTASAEDQFKLLVIATPSTYHYEYIPVARESLEKLARLHSIGLTWTSDPAVFDGDLSPYAAVLFLNTPAEQLSATQRQRFEAYMRGGGNAMVVHRAAIVPPGAWPWYERLVGRSFVNHPKIQTGVVTVADKGFPASFGLPDRWIWSDEFYVTENPHRVAVNPVLEVDEASYDPTRIWPGQVGRRMGAHHPEAWYHRHEQGRVFVTLLGHQAEMYRDERYLQHLLGGIYWTATGLGQVGAKQR</sequence>